<dbReference type="GeneID" id="63844707"/>
<comment type="caution">
    <text evidence="1">The sequence shown here is derived from an EMBL/GenBank/DDBJ whole genome shotgun (WGS) entry which is preliminary data.</text>
</comment>
<dbReference type="RefSeq" id="XP_040790190.1">
    <property type="nucleotide sequence ID" value="XM_040927454.1"/>
</dbReference>
<protein>
    <submittedName>
        <fullName evidence="1">Uncharacterized protein</fullName>
    </submittedName>
</protein>
<accession>A0A9P4LAR1</accession>
<name>A0A9P4LAR1_9PLEO</name>
<feature type="non-terminal residue" evidence="1">
    <location>
        <position position="1"/>
    </location>
</feature>
<dbReference type="Proteomes" id="UP000800039">
    <property type="component" value="Unassembled WGS sequence"/>
</dbReference>
<dbReference type="AlphaFoldDB" id="A0A9P4LAR1"/>
<feature type="non-terminal residue" evidence="1">
    <location>
        <position position="346"/>
    </location>
</feature>
<evidence type="ECO:0000313" key="2">
    <source>
        <dbReference type="Proteomes" id="UP000800039"/>
    </source>
</evidence>
<gene>
    <name evidence="1" type="ORF">K460DRAFT_259778</name>
</gene>
<organism evidence="1 2">
    <name type="scientific">Cucurbitaria berberidis CBS 394.84</name>
    <dbReference type="NCBI Taxonomy" id="1168544"/>
    <lineage>
        <taxon>Eukaryota</taxon>
        <taxon>Fungi</taxon>
        <taxon>Dikarya</taxon>
        <taxon>Ascomycota</taxon>
        <taxon>Pezizomycotina</taxon>
        <taxon>Dothideomycetes</taxon>
        <taxon>Pleosporomycetidae</taxon>
        <taxon>Pleosporales</taxon>
        <taxon>Pleosporineae</taxon>
        <taxon>Cucurbitariaceae</taxon>
        <taxon>Cucurbitaria</taxon>
    </lineage>
</organism>
<dbReference type="OrthoDB" id="5291209at2759"/>
<sequence length="346" mass="37080">TNHGQTIFLPFASKFSSAYTPTVRGSINGKAFTFPVDTGSTGLIIGAPLLPNVKLDAKNEAKYQRGWEFLDSSSLLYTGRFVPLNVTFYGKTSARRAVTQVPVLVVQSVVKCPGYNPTTGKGVCPKGKSVKSTANLSHITYMGVGFGRNVAGSGIDFGTPDHNPFLNVIDINGHSTARLRTGYTLSTKGVYLGLTEKNTINADWVKLERGATENPRDWAGVRMSFKVNGAGDFKGTALVDTGVPQMYLQSAPIGTLPNVTIPNPAPSPAPKYTRRVTKGTHLAFAFPNFERGVAGYDFAVGDAAFPSQPKYVQPVSIGSGPFVNTGRNFLFGFTILFDAVDGRFGF</sequence>
<keyword evidence="2" id="KW-1185">Reference proteome</keyword>
<dbReference type="EMBL" id="ML976615">
    <property type="protein sequence ID" value="KAF1847627.1"/>
    <property type="molecule type" value="Genomic_DNA"/>
</dbReference>
<proteinExistence type="predicted"/>
<evidence type="ECO:0000313" key="1">
    <source>
        <dbReference type="EMBL" id="KAF1847627.1"/>
    </source>
</evidence>
<reference evidence="1" key="1">
    <citation type="submission" date="2020-01" db="EMBL/GenBank/DDBJ databases">
        <authorList>
            <consortium name="DOE Joint Genome Institute"/>
            <person name="Haridas S."/>
            <person name="Albert R."/>
            <person name="Binder M."/>
            <person name="Bloem J."/>
            <person name="Labutti K."/>
            <person name="Salamov A."/>
            <person name="Andreopoulos B."/>
            <person name="Baker S.E."/>
            <person name="Barry K."/>
            <person name="Bills G."/>
            <person name="Bluhm B.H."/>
            <person name="Cannon C."/>
            <person name="Castanera R."/>
            <person name="Culley D.E."/>
            <person name="Daum C."/>
            <person name="Ezra D."/>
            <person name="Gonzalez J.B."/>
            <person name="Henrissat B."/>
            <person name="Kuo A."/>
            <person name="Liang C."/>
            <person name="Lipzen A."/>
            <person name="Lutzoni F."/>
            <person name="Magnuson J."/>
            <person name="Mondo S."/>
            <person name="Nolan M."/>
            <person name="Ohm R."/>
            <person name="Pangilinan J."/>
            <person name="Park H.-J."/>
            <person name="Ramirez L."/>
            <person name="Alfaro M."/>
            <person name="Sun H."/>
            <person name="Tritt A."/>
            <person name="Yoshinaga Y."/>
            <person name="Zwiers L.-H."/>
            <person name="Turgeon B.G."/>
            <person name="Goodwin S.B."/>
            <person name="Spatafora J.W."/>
            <person name="Crous P.W."/>
            <person name="Grigoriev I.V."/>
        </authorList>
    </citation>
    <scope>NUCLEOTIDE SEQUENCE</scope>
    <source>
        <strain evidence="1">CBS 394.84</strain>
    </source>
</reference>